<proteinExistence type="predicted"/>
<dbReference type="Gene3D" id="2.40.33.40">
    <property type="entry name" value="Phosphotransferase system, glucitol/sorbitol-specific IIA component"/>
    <property type="match status" value="1"/>
</dbReference>
<organism evidence="2 3">
    <name type="scientific">Pelosinus baikalensis</name>
    <dbReference type="NCBI Taxonomy" id="2892015"/>
    <lineage>
        <taxon>Bacteria</taxon>
        <taxon>Bacillati</taxon>
        <taxon>Bacillota</taxon>
        <taxon>Negativicutes</taxon>
        <taxon>Selenomonadales</taxon>
        <taxon>Sporomusaceae</taxon>
        <taxon>Pelosinus</taxon>
    </lineage>
</organism>
<sequence>MEIIYNTRVTNIGGLVSAFYEEKLIIIFKDNAPEELADYCVLHCGNEVSDSVKQGDVLVIAGQEYKVVYVGDEVQANLENLGHITLRFDGNTEGLGGSVYLEDKALPAIKIGDVISIYRE</sequence>
<dbReference type="InterPro" id="IPR004716">
    <property type="entry name" value="PTS_IIA_glucitol/sorbitol-sp"/>
</dbReference>
<name>A0ABS8HWU3_9FIRM</name>
<dbReference type="Proteomes" id="UP001165492">
    <property type="component" value="Unassembled WGS sequence"/>
</dbReference>
<evidence type="ECO:0000256" key="1">
    <source>
        <dbReference type="PROSITE-ProRule" id="PRU00420"/>
    </source>
</evidence>
<dbReference type="RefSeq" id="WP_229536056.1">
    <property type="nucleotide sequence ID" value="NZ_JAJHJB010000025.1"/>
</dbReference>
<dbReference type="SUPFAM" id="SSF141530">
    <property type="entry name" value="PTSIIA/GutA-like"/>
    <property type="match status" value="1"/>
</dbReference>
<dbReference type="PANTHER" id="PTHR40398:SF1">
    <property type="entry name" value="PTS SYSTEM GLUCITOL_SORBITOL-SPECIFIC EIIA COMPONENT"/>
    <property type="match status" value="1"/>
</dbReference>
<comment type="caution">
    <text evidence="2">The sequence shown here is derived from an EMBL/GenBank/DDBJ whole genome shotgun (WGS) entry which is preliminary data.</text>
</comment>
<gene>
    <name evidence="2" type="ORF">LMF89_16675</name>
</gene>
<dbReference type="Pfam" id="PF03829">
    <property type="entry name" value="PTSIIA_gutA"/>
    <property type="match status" value="1"/>
</dbReference>
<feature type="modified residue" description="Phosphohistidine; by HPr" evidence="1">
    <location>
        <position position="43"/>
    </location>
</feature>
<evidence type="ECO:0000313" key="3">
    <source>
        <dbReference type="Proteomes" id="UP001165492"/>
    </source>
</evidence>
<accession>A0ABS8HWU3</accession>
<reference evidence="2" key="1">
    <citation type="submission" date="2021-11" db="EMBL/GenBank/DDBJ databases">
        <title>Description of a new species Pelosinus isolated from the bottom sediments of Lake Baikal.</title>
        <authorList>
            <person name="Zakharyuk A."/>
        </authorList>
    </citation>
    <scope>NUCLEOTIDE SEQUENCE</scope>
    <source>
        <strain evidence="2">Bkl1</strain>
    </source>
</reference>
<dbReference type="PANTHER" id="PTHR40398">
    <property type="entry name" value="PTS SYSTEM GLUCITOL/SORBITOL-SPECIFIC EIIA COMPONENT"/>
    <property type="match status" value="1"/>
</dbReference>
<dbReference type="EMBL" id="JAJHJB010000025">
    <property type="protein sequence ID" value="MCC5466979.1"/>
    <property type="molecule type" value="Genomic_DNA"/>
</dbReference>
<protein>
    <submittedName>
        <fullName evidence="2">PTS glucitol/sorbitol transporter subunit IIA</fullName>
    </submittedName>
</protein>
<dbReference type="InterPro" id="IPR036665">
    <property type="entry name" value="PTS_IIA_glucitol/sorbitol_sf"/>
</dbReference>
<dbReference type="PROSITE" id="PS51097">
    <property type="entry name" value="PTS_EIIA_TYPE_5"/>
    <property type="match status" value="1"/>
</dbReference>
<keyword evidence="3" id="KW-1185">Reference proteome</keyword>
<evidence type="ECO:0000313" key="2">
    <source>
        <dbReference type="EMBL" id="MCC5466979.1"/>
    </source>
</evidence>